<sequence>MDIQILRTLVQEFGLSIAISVIFVTIAVKFIKNTIDQNNKLMKMILEDHRKKDQIEVSEKHKESINLRLEINKRISRLIDDFRRDHEADRVYIFEYHNGESNLNGLAFAKMSETYETSKPGFTSHKTAMQGIPTGMMINLNQEVLINEQVCVRSVADFRRDNQDQSLLNITKYDTKSLYIKLIKNSKDYPIGFIGVDFVKEEMSEESEFDLMDELEALSYKISSLLEIEDSKKLNE</sequence>
<evidence type="ECO:0000256" key="1">
    <source>
        <dbReference type="SAM" id="Phobius"/>
    </source>
</evidence>
<reference evidence="2" key="1">
    <citation type="journal article" date="2021" name="Proc. Natl. Acad. Sci. U.S.A.">
        <title>A Catalog of Tens of Thousands of Viruses from Human Metagenomes Reveals Hidden Associations with Chronic Diseases.</title>
        <authorList>
            <person name="Tisza M.J."/>
            <person name="Buck C.B."/>
        </authorList>
    </citation>
    <scope>NUCLEOTIDE SEQUENCE</scope>
    <source>
        <strain evidence="2">CtASH1</strain>
    </source>
</reference>
<evidence type="ECO:0000313" key="2">
    <source>
        <dbReference type="EMBL" id="DAG97956.1"/>
    </source>
</evidence>
<keyword evidence="1" id="KW-1133">Transmembrane helix</keyword>
<feature type="transmembrane region" description="Helical" evidence="1">
    <location>
        <begin position="13"/>
        <end position="31"/>
    </location>
</feature>
<protein>
    <recommendedName>
        <fullName evidence="3">GAF domain-containing protein</fullName>
    </recommendedName>
</protein>
<proteinExistence type="predicted"/>
<keyword evidence="1" id="KW-0812">Transmembrane</keyword>
<name>A0A8S5VUB8_9CAUD</name>
<accession>A0A8S5VUB8</accession>
<organism evidence="2">
    <name type="scientific">Ackermannviridae sp</name>
    <dbReference type="NCBI Taxonomy" id="2831612"/>
    <lineage>
        <taxon>Viruses</taxon>
        <taxon>Duplodnaviria</taxon>
        <taxon>Heunggongvirae</taxon>
        <taxon>Uroviricota</taxon>
        <taxon>Caudoviricetes</taxon>
        <taxon>Pantevenvirales</taxon>
        <taxon>Ackermannviridae</taxon>
    </lineage>
</organism>
<keyword evidence="1" id="KW-0472">Membrane</keyword>
<dbReference type="EMBL" id="BK035393">
    <property type="protein sequence ID" value="DAG97956.1"/>
    <property type="molecule type" value="Genomic_DNA"/>
</dbReference>
<evidence type="ECO:0008006" key="3">
    <source>
        <dbReference type="Google" id="ProtNLM"/>
    </source>
</evidence>